<comment type="catalytic activity">
    <reaction evidence="6 9">
        <text>L-glutamate + H(+) = 4-aminobutanoate + CO2</text>
        <dbReference type="Rhea" id="RHEA:17785"/>
        <dbReference type="ChEBI" id="CHEBI:15378"/>
        <dbReference type="ChEBI" id="CHEBI:16526"/>
        <dbReference type="ChEBI" id="CHEBI:29985"/>
        <dbReference type="ChEBI" id="CHEBI:59888"/>
        <dbReference type="EC" id="4.1.1.15"/>
    </reaction>
</comment>
<evidence type="ECO:0000256" key="1">
    <source>
        <dbReference type="ARBA" id="ARBA00001933"/>
    </source>
</evidence>
<accession>A0A0D2MTM2</accession>
<dbReference type="GO" id="GO:0004351">
    <property type="term" value="F:glutamate decarboxylase activity"/>
    <property type="evidence" value="ECO:0007669"/>
    <property type="project" value="UniProtKB-EC"/>
</dbReference>
<organism evidence="11 12">
    <name type="scientific">Hypholoma sublateritium (strain FD-334 SS-4)</name>
    <dbReference type="NCBI Taxonomy" id="945553"/>
    <lineage>
        <taxon>Eukaryota</taxon>
        <taxon>Fungi</taxon>
        <taxon>Dikarya</taxon>
        <taxon>Basidiomycota</taxon>
        <taxon>Agaricomycotina</taxon>
        <taxon>Agaricomycetes</taxon>
        <taxon>Agaricomycetidae</taxon>
        <taxon>Agaricales</taxon>
        <taxon>Agaricineae</taxon>
        <taxon>Strophariaceae</taxon>
        <taxon>Hypholoma</taxon>
    </lineage>
</organism>
<dbReference type="OrthoDB" id="5152799at2759"/>
<keyword evidence="4 7" id="KW-0663">Pyridoxal phosphate</keyword>
<dbReference type="PANTHER" id="PTHR43321">
    <property type="entry name" value="GLUTAMATE DECARBOXYLASE"/>
    <property type="match status" value="1"/>
</dbReference>
<dbReference type="FunFam" id="3.40.640.10:FF:000017">
    <property type="entry name" value="Glutamate decarboxylase"/>
    <property type="match status" value="1"/>
</dbReference>
<dbReference type="Pfam" id="PF00282">
    <property type="entry name" value="Pyridoxal_deC"/>
    <property type="match status" value="1"/>
</dbReference>
<dbReference type="GO" id="GO:0006538">
    <property type="term" value="P:L-glutamate catabolic process"/>
    <property type="evidence" value="ECO:0007669"/>
    <property type="project" value="TreeGrafter"/>
</dbReference>
<name>A0A0D2MTM2_HYPSF</name>
<evidence type="ECO:0000256" key="4">
    <source>
        <dbReference type="ARBA" id="ARBA00022898"/>
    </source>
</evidence>
<dbReference type="GO" id="GO:0030170">
    <property type="term" value="F:pyridoxal phosphate binding"/>
    <property type="evidence" value="ECO:0007669"/>
    <property type="project" value="InterPro"/>
</dbReference>
<evidence type="ECO:0000256" key="5">
    <source>
        <dbReference type="ARBA" id="ARBA00023239"/>
    </source>
</evidence>
<dbReference type="InterPro" id="IPR010107">
    <property type="entry name" value="Glutamate_decarboxylase"/>
</dbReference>
<keyword evidence="5 8" id="KW-0456">Lyase</keyword>
<dbReference type="EC" id="4.1.1.15" evidence="3 9"/>
<gene>
    <name evidence="11" type="ORF">HYPSUDRAFT_63055</name>
</gene>
<evidence type="ECO:0000256" key="3">
    <source>
        <dbReference type="ARBA" id="ARBA00012421"/>
    </source>
</evidence>
<feature type="modified residue" description="N6-(pyridoxal phosphate)lysine" evidence="7">
    <location>
        <position position="298"/>
    </location>
</feature>
<evidence type="ECO:0000256" key="10">
    <source>
        <dbReference type="SAM" id="MobiDB-lite"/>
    </source>
</evidence>
<evidence type="ECO:0000256" key="6">
    <source>
        <dbReference type="ARBA" id="ARBA00048868"/>
    </source>
</evidence>
<protein>
    <recommendedName>
        <fullName evidence="3 9">Glutamate decarboxylase</fullName>
        <ecNumber evidence="3 9">4.1.1.15</ecNumber>
    </recommendedName>
</protein>
<proteinExistence type="inferred from homology"/>
<comment type="cofactor">
    <cofactor evidence="1 7 8">
        <name>pyridoxal 5'-phosphate</name>
        <dbReference type="ChEBI" id="CHEBI:597326"/>
    </cofactor>
</comment>
<comment type="similarity">
    <text evidence="2 8">Belongs to the group II decarboxylase family.</text>
</comment>
<sequence>MALSKHVNPTRILQESRDQHATHKGSHMIVSSGTKYSYGERYATDPIPKYSLASKGIGADAAYRVIHDELSLDGSTVLNLASFVHTWMPPQADLLVRENMSKNLIDTDEYPATQVLHTRCVSILADLWHAPSAKQAIGTATTGSSEAIQLGGLAMKKLWQARRKTAGKSIHEPGPNIVMGANAQVALEKFARYFDVECRLVPVSVESKYRLDPKKAMDYIDENTIGVYVILGSTYTGHYEPVKEMSDLLDELEAKTGIYVPIHVDGASGAFVAPFVTPKLVWDFKLPRVVSINTSGHKFGLSYVGVGWVVWRDKAHLPKELIFELHYLGSVEYSFSLNFSRPAAPIIAQYFNLLHLGFEGYRAIGLADMENARLFSRALEKTGYYTVLSDIHRAHGAAHQERIDSSDIEAYEPGLPVVAFRFSDNFKQKNPDIQQKWIQTLLRAKGWIVPNYELPPALEQVEILRVVVRENLTETLIDKLLGDLIEITEQLVNTGSGMHALAMLGNIQKPQKHEHTDSNFQEGEGSSSSGTYARTC</sequence>
<dbReference type="AlphaFoldDB" id="A0A0D2MTM2"/>
<dbReference type="Gene3D" id="3.40.640.10">
    <property type="entry name" value="Type I PLP-dependent aspartate aminotransferase-like (Major domain)"/>
    <property type="match status" value="1"/>
</dbReference>
<dbReference type="NCBIfam" id="TIGR01788">
    <property type="entry name" value="Glu-decarb-GAD"/>
    <property type="match status" value="1"/>
</dbReference>
<evidence type="ECO:0000256" key="8">
    <source>
        <dbReference type="RuleBase" id="RU000382"/>
    </source>
</evidence>
<feature type="compositionally biased region" description="Polar residues" evidence="10">
    <location>
        <begin position="518"/>
        <end position="536"/>
    </location>
</feature>
<dbReference type="FunFam" id="4.10.280.50:FF:000001">
    <property type="entry name" value="Glutamate decarboxylase"/>
    <property type="match status" value="1"/>
</dbReference>
<dbReference type="OMA" id="KNIMQNC"/>
<dbReference type="Gene3D" id="4.10.280.50">
    <property type="match status" value="1"/>
</dbReference>
<reference evidence="12" key="1">
    <citation type="submission" date="2014-04" db="EMBL/GenBank/DDBJ databases">
        <title>Evolutionary Origins and Diversification of the Mycorrhizal Mutualists.</title>
        <authorList>
            <consortium name="DOE Joint Genome Institute"/>
            <consortium name="Mycorrhizal Genomics Consortium"/>
            <person name="Kohler A."/>
            <person name="Kuo A."/>
            <person name="Nagy L.G."/>
            <person name="Floudas D."/>
            <person name="Copeland A."/>
            <person name="Barry K.W."/>
            <person name="Cichocki N."/>
            <person name="Veneault-Fourrey C."/>
            <person name="LaButti K."/>
            <person name="Lindquist E.A."/>
            <person name="Lipzen A."/>
            <person name="Lundell T."/>
            <person name="Morin E."/>
            <person name="Murat C."/>
            <person name="Riley R."/>
            <person name="Ohm R."/>
            <person name="Sun H."/>
            <person name="Tunlid A."/>
            <person name="Henrissat B."/>
            <person name="Grigoriev I.V."/>
            <person name="Hibbett D.S."/>
            <person name="Martin F."/>
        </authorList>
    </citation>
    <scope>NUCLEOTIDE SEQUENCE [LARGE SCALE GENOMIC DNA]</scope>
    <source>
        <strain evidence="12">FD-334 SS-4</strain>
    </source>
</reference>
<dbReference type="InterPro" id="IPR015421">
    <property type="entry name" value="PyrdxlP-dep_Trfase_major"/>
</dbReference>
<keyword evidence="9" id="KW-0210">Decarboxylase</keyword>
<keyword evidence="12" id="KW-1185">Reference proteome</keyword>
<evidence type="ECO:0000256" key="7">
    <source>
        <dbReference type="PIRSR" id="PIRSR602129-50"/>
    </source>
</evidence>
<dbReference type="InterPro" id="IPR002129">
    <property type="entry name" value="PyrdxlP-dep_de-COase"/>
</dbReference>
<dbReference type="SUPFAM" id="SSF53383">
    <property type="entry name" value="PLP-dependent transferases"/>
    <property type="match status" value="1"/>
</dbReference>
<feature type="region of interest" description="Disordered" evidence="10">
    <location>
        <begin position="1"/>
        <end position="28"/>
    </location>
</feature>
<evidence type="ECO:0000256" key="9">
    <source>
        <dbReference type="RuleBase" id="RU361171"/>
    </source>
</evidence>
<dbReference type="EMBL" id="KN817524">
    <property type="protein sequence ID" value="KJA27368.1"/>
    <property type="molecule type" value="Genomic_DNA"/>
</dbReference>
<dbReference type="STRING" id="945553.A0A0D2MTM2"/>
<evidence type="ECO:0000313" key="12">
    <source>
        <dbReference type="Proteomes" id="UP000054270"/>
    </source>
</evidence>
<evidence type="ECO:0000313" key="11">
    <source>
        <dbReference type="EMBL" id="KJA27368.1"/>
    </source>
</evidence>
<dbReference type="InterPro" id="IPR015424">
    <property type="entry name" value="PyrdxlP-dep_Trfase"/>
</dbReference>
<dbReference type="Gene3D" id="3.90.1150.160">
    <property type="match status" value="1"/>
</dbReference>
<evidence type="ECO:0000256" key="2">
    <source>
        <dbReference type="ARBA" id="ARBA00009533"/>
    </source>
</evidence>
<dbReference type="Proteomes" id="UP000054270">
    <property type="component" value="Unassembled WGS sequence"/>
</dbReference>
<dbReference type="GO" id="GO:0005829">
    <property type="term" value="C:cytosol"/>
    <property type="evidence" value="ECO:0007669"/>
    <property type="project" value="TreeGrafter"/>
</dbReference>
<dbReference type="PANTHER" id="PTHR43321:SF3">
    <property type="entry name" value="GLUTAMATE DECARBOXYLASE"/>
    <property type="match status" value="1"/>
</dbReference>
<feature type="region of interest" description="Disordered" evidence="10">
    <location>
        <begin position="511"/>
        <end position="536"/>
    </location>
</feature>